<dbReference type="SUPFAM" id="SSF55073">
    <property type="entry name" value="Nucleotide cyclase"/>
    <property type="match status" value="1"/>
</dbReference>
<dbReference type="Gene3D" id="3.30.450.350">
    <property type="entry name" value="CHASE domain"/>
    <property type="match status" value="1"/>
</dbReference>
<evidence type="ECO:0000259" key="7">
    <source>
        <dbReference type="PROSITE" id="PS50887"/>
    </source>
</evidence>
<evidence type="ECO:0000259" key="6">
    <source>
        <dbReference type="PROSITE" id="PS50839"/>
    </source>
</evidence>
<evidence type="ECO:0000256" key="5">
    <source>
        <dbReference type="SAM" id="Phobius"/>
    </source>
</evidence>
<keyword evidence="9" id="KW-1185">Reference proteome</keyword>
<dbReference type="Proteomes" id="UP000248395">
    <property type="component" value="Unassembled WGS sequence"/>
</dbReference>
<reference evidence="8 9" key="1">
    <citation type="submission" date="2018-05" db="EMBL/GenBank/DDBJ databases">
        <title>Genomic Encyclopedia of Type Strains, Phase IV (KMG-IV): sequencing the most valuable type-strain genomes for metagenomic binning, comparative biology and taxonomic classification.</title>
        <authorList>
            <person name="Goeker M."/>
        </authorList>
    </citation>
    <scope>NUCLEOTIDE SEQUENCE [LARGE SCALE GENOMIC DNA]</scope>
    <source>
        <strain evidence="8 9">DSM 25134</strain>
    </source>
</reference>
<name>A0A318K6U8_9NEIS</name>
<dbReference type="CDD" id="cd01949">
    <property type="entry name" value="GGDEF"/>
    <property type="match status" value="1"/>
</dbReference>
<feature type="transmembrane region" description="Helical" evidence="5">
    <location>
        <begin position="305"/>
        <end position="325"/>
    </location>
</feature>
<accession>A0A318K6U8</accession>
<protein>
    <submittedName>
        <fullName evidence="8">Diguanylate cyclase (GGDEF)-like protein</fullName>
    </submittedName>
</protein>
<dbReference type="InterPro" id="IPR042240">
    <property type="entry name" value="CHASE_sf"/>
</dbReference>
<dbReference type="InterPro" id="IPR000160">
    <property type="entry name" value="GGDEF_dom"/>
</dbReference>
<dbReference type="EMBL" id="QJKC01000003">
    <property type="protein sequence ID" value="PXX49915.1"/>
    <property type="molecule type" value="Genomic_DNA"/>
</dbReference>
<dbReference type="Pfam" id="PF03924">
    <property type="entry name" value="CHASE"/>
    <property type="match status" value="1"/>
</dbReference>
<gene>
    <name evidence="8" type="ORF">DFR38_10395</name>
</gene>
<evidence type="ECO:0000256" key="4">
    <source>
        <dbReference type="ARBA" id="ARBA00023136"/>
    </source>
</evidence>
<proteinExistence type="predicted"/>
<dbReference type="GO" id="GO:0003824">
    <property type="term" value="F:catalytic activity"/>
    <property type="evidence" value="ECO:0007669"/>
    <property type="project" value="UniProtKB-ARBA"/>
</dbReference>
<dbReference type="GO" id="GO:0007165">
    <property type="term" value="P:signal transduction"/>
    <property type="evidence" value="ECO:0007669"/>
    <property type="project" value="UniProtKB-ARBA"/>
</dbReference>
<dbReference type="InterPro" id="IPR043128">
    <property type="entry name" value="Rev_trsase/Diguanyl_cyclase"/>
</dbReference>
<dbReference type="PROSITE" id="PS50887">
    <property type="entry name" value="GGDEF"/>
    <property type="match status" value="1"/>
</dbReference>
<dbReference type="Pfam" id="PF00990">
    <property type="entry name" value="GGDEF"/>
    <property type="match status" value="1"/>
</dbReference>
<keyword evidence="3 5" id="KW-1133">Transmembrane helix</keyword>
<dbReference type="InterPro" id="IPR029787">
    <property type="entry name" value="Nucleotide_cyclase"/>
</dbReference>
<dbReference type="Gene3D" id="3.30.70.270">
    <property type="match status" value="1"/>
</dbReference>
<dbReference type="GO" id="GO:0016020">
    <property type="term" value="C:membrane"/>
    <property type="evidence" value="ECO:0007669"/>
    <property type="project" value="UniProtKB-SubCell"/>
</dbReference>
<dbReference type="PROSITE" id="PS50839">
    <property type="entry name" value="CHASE"/>
    <property type="match status" value="1"/>
</dbReference>
<feature type="domain" description="CHASE" evidence="6">
    <location>
        <begin position="139"/>
        <end position="202"/>
    </location>
</feature>
<evidence type="ECO:0000313" key="8">
    <source>
        <dbReference type="EMBL" id="PXX49915.1"/>
    </source>
</evidence>
<dbReference type="SMART" id="SM01079">
    <property type="entry name" value="CHASE"/>
    <property type="match status" value="1"/>
</dbReference>
<dbReference type="AlphaFoldDB" id="A0A318K6U8"/>
<comment type="caution">
    <text evidence="8">The sequence shown here is derived from an EMBL/GenBank/DDBJ whole genome shotgun (WGS) entry which is preliminary data.</text>
</comment>
<dbReference type="SMART" id="SM00267">
    <property type="entry name" value="GGDEF"/>
    <property type="match status" value="1"/>
</dbReference>
<feature type="domain" description="GGDEF" evidence="7">
    <location>
        <begin position="373"/>
        <end position="501"/>
    </location>
</feature>
<dbReference type="RefSeq" id="WP_059285971.1">
    <property type="nucleotide sequence ID" value="NZ_LNQU01000050.1"/>
</dbReference>
<keyword evidence="4 5" id="KW-0472">Membrane</keyword>
<dbReference type="NCBIfam" id="TIGR00254">
    <property type="entry name" value="GGDEF"/>
    <property type="match status" value="1"/>
</dbReference>
<dbReference type="FunFam" id="3.30.70.270:FF:000001">
    <property type="entry name" value="Diguanylate cyclase domain protein"/>
    <property type="match status" value="1"/>
</dbReference>
<evidence type="ECO:0000256" key="1">
    <source>
        <dbReference type="ARBA" id="ARBA00004370"/>
    </source>
</evidence>
<dbReference type="OrthoDB" id="9812260at2"/>
<evidence type="ECO:0000313" key="9">
    <source>
        <dbReference type="Proteomes" id="UP000248395"/>
    </source>
</evidence>
<dbReference type="PANTHER" id="PTHR46663:SF2">
    <property type="entry name" value="GGDEF DOMAIN-CONTAINING PROTEIN"/>
    <property type="match status" value="1"/>
</dbReference>
<organism evidence="8 9">
    <name type="scientific">Aquitalea magnusonii</name>
    <dbReference type="NCBI Taxonomy" id="332411"/>
    <lineage>
        <taxon>Bacteria</taxon>
        <taxon>Pseudomonadati</taxon>
        <taxon>Pseudomonadota</taxon>
        <taxon>Betaproteobacteria</taxon>
        <taxon>Neisseriales</taxon>
        <taxon>Chromobacteriaceae</taxon>
        <taxon>Aquitalea</taxon>
    </lineage>
</organism>
<dbReference type="PANTHER" id="PTHR46663">
    <property type="entry name" value="DIGUANYLATE CYCLASE DGCT-RELATED"/>
    <property type="match status" value="1"/>
</dbReference>
<keyword evidence="2 5" id="KW-0812">Transmembrane</keyword>
<comment type="subcellular location">
    <subcellularLocation>
        <location evidence="1">Membrane</location>
    </subcellularLocation>
</comment>
<dbReference type="InterPro" id="IPR052163">
    <property type="entry name" value="DGC-Regulatory_Protein"/>
</dbReference>
<evidence type="ECO:0000256" key="3">
    <source>
        <dbReference type="ARBA" id="ARBA00022989"/>
    </source>
</evidence>
<sequence>MRIKLATLACTLLWFVLSALISMAFLSRAVLSAEQEFDLLATRLSEQLTQKLQVNDTILDSYAAFAMLDHQHAEQEQLFVRQMAARYPQMVSLERIRRVSQQQLPDWSKQMAARWGSDFRLHAYAAGSLAPRYPLPAWPDYYPIESIQPLTQAVRPLLGADIKHDPQLQQPLQQALRSGRASMSAPFLLREGYRGHVLLQPLNDNALLLQGRPPEQFVALVLRSDYLRPADTTLPAGMRLSLRQHGQPPTAAAYVDIPGQAHGWLSTLGFPRLQLERTLGSEAQTLDLRLDWQLGWFLLSGFERSVIFCQSLLLLLLLAVALRFYRGLLSKQQRRESHLFYLANHDRLTGLANRNLFYDRLQHAISRLNRNGKRLAVLFLDMDRFKPVNDSYGHATGDKVLQLIAARILAIMRSEDTVARLGGDEFVLLMEDVESNREADRVVERLKHAIQQPYEVDGHSIRLGVSIGIAYYPEDGMLIEELLDVADRKMYGDKQPEIERS</sequence>
<dbReference type="InterPro" id="IPR006189">
    <property type="entry name" value="CHASE_dom"/>
</dbReference>
<evidence type="ECO:0000256" key="2">
    <source>
        <dbReference type="ARBA" id="ARBA00022692"/>
    </source>
</evidence>